<keyword evidence="2" id="KW-0732">Signal</keyword>
<evidence type="ECO:0000256" key="2">
    <source>
        <dbReference type="SAM" id="SignalP"/>
    </source>
</evidence>
<dbReference type="PANTHER" id="PTHR47682">
    <property type="entry name" value="TETRATRICOPEPTIDE REPEAT (TPR)-CONTAINING PROTEIN"/>
    <property type="match status" value="1"/>
</dbReference>
<dbReference type="CDD" id="cd02980">
    <property type="entry name" value="TRX_Fd_family"/>
    <property type="match status" value="1"/>
</dbReference>
<gene>
    <name evidence="3" type="ORF">PTTT1_LOCUS53148</name>
</gene>
<evidence type="ECO:0000313" key="3">
    <source>
        <dbReference type="EMBL" id="CAG9293957.1"/>
    </source>
</evidence>
<dbReference type="Gene3D" id="1.25.40.10">
    <property type="entry name" value="Tetratricopeptide repeat domain"/>
    <property type="match status" value="1"/>
</dbReference>
<evidence type="ECO:0000256" key="1">
    <source>
        <dbReference type="SAM" id="MobiDB-lite"/>
    </source>
</evidence>
<dbReference type="EMBL" id="OU594949">
    <property type="protein sequence ID" value="CAG9293957.1"/>
    <property type="molecule type" value="Genomic_DNA"/>
</dbReference>
<reference evidence="3" key="1">
    <citation type="submission" date="2022-02" db="EMBL/GenBank/DDBJ databases">
        <authorList>
            <person name="Giguere J D."/>
        </authorList>
    </citation>
    <scope>NUCLEOTIDE SEQUENCE</scope>
    <source>
        <strain evidence="3">CCAP 1055/1</strain>
    </source>
</reference>
<feature type="compositionally biased region" description="Polar residues" evidence="1">
    <location>
        <begin position="166"/>
        <end position="175"/>
    </location>
</feature>
<sequence length="294" mass="32414">MVATFGWKVLTTLLASSSSSRLAARNSPIPERVTLQVCLSPGCVADGAARTMHLLQALAPAHFVIEEGGCNSLCGYGPVVISPEASNKYKKVVEEKALEILYSHNNDPNVPAGPSKELVRGYELVQHADILFDRKDYEQAIVLYEQAIGIAFRSAMDLQTARDHFAQSSNSNGKSANDGKMQRKSKYPVGLEWLIRARRNEAVAKLERGDVDGAVLAAQASCNLSRNSSAESFRVLALVYQRKEDMVGELQSLQTMLGLPIDESKLSFQEKNARRLCGFRLQKLELQTKQKTTR</sequence>
<accession>A0A8J9X8P1</accession>
<dbReference type="InterPro" id="IPR036249">
    <property type="entry name" value="Thioredoxin-like_sf"/>
</dbReference>
<dbReference type="PANTHER" id="PTHR47682:SF1">
    <property type="entry name" value="TETRATRICOPEPTIDE REPEAT (TPR)-CONTAINING PROTEIN"/>
    <property type="match status" value="1"/>
</dbReference>
<feature type="signal peptide" evidence="2">
    <location>
        <begin position="1"/>
        <end position="19"/>
    </location>
</feature>
<feature type="chain" id="PRO_5035473480" evidence="2">
    <location>
        <begin position="20"/>
        <end position="294"/>
    </location>
</feature>
<dbReference type="Proteomes" id="UP000836788">
    <property type="component" value="Chromosome 8"/>
</dbReference>
<name>A0A8J9X8P1_PHATR</name>
<dbReference type="AlphaFoldDB" id="A0A8J9X8P1"/>
<organism evidence="3">
    <name type="scientific">Phaeodactylum tricornutum</name>
    <name type="common">Diatom</name>
    <dbReference type="NCBI Taxonomy" id="2850"/>
    <lineage>
        <taxon>Eukaryota</taxon>
        <taxon>Sar</taxon>
        <taxon>Stramenopiles</taxon>
        <taxon>Ochrophyta</taxon>
        <taxon>Bacillariophyta</taxon>
        <taxon>Bacillariophyceae</taxon>
        <taxon>Bacillariophycidae</taxon>
        <taxon>Naviculales</taxon>
        <taxon>Phaeodactylaceae</taxon>
        <taxon>Phaeodactylum</taxon>
    </lineage>
</organism>
<feature type="region of interest" description="Disordered" evidence="1">
    <location>
        <begin position="164"/>
        <end position="183"/>
    </location>
</feature>
<protein>
    <submittedName>
        <fullName evidence="3">Uncharacterized protein</fullName>
    </submittedName>
</protein>
<dbReference type="OMA" id="PDAHECL"/>
<dbReference type="Gene3D" id="3.40.30.10">
    <property type="entry name" value="Glutaredoxin"/>
    <property type="match status" value="1"/>
</dbReference>
<proteinExistence type="predicted"/>
<dbReference type="SUPFAM" id="SSF48452">
    <property type="entry name" value="TPR-like"/>
    <property type="match status" value="1"/>
</dbReference>
<dbReference type="SUPFAM" id="SSF52833">
    <property type="entry name" value="Thioredoxin-like"/>
    <property type="match status" value="1"/>
</dbReference>
<dbReference type="InterPro" id="IPR011990">
    <property type="entry name" value="TPR-like_helical_dom_sf"/>
</dbReference>